<evidence type="ECO:0000313" key="5">
    <source>
        <dbReference type="EMBL" id="MED6179822.1"/>
    </source>
</evidence>
<evidence type="ECO:0000256" key="1">
    <source>
        <dbReference type="ARBA" id="ARBA00004123"/>
    </source>
</evidence>
<proteinExistence type="predicted"/>
<dbReference type="PANTHER" id="PTHR11139:SF69">
    <property type="entry name" value="SERINE_THREONINE-PROTEIN KINASE ATR"/>
    <property type="match status" value="1"/>
</dbReference>
<comment type="caution">
    <text evidence="5">The sequence shown here is derived from an EMBL/GenBank/DDBJ whole genome shotgun (WGS) entry which is preliminary data.</text>
</comment>
<gene>
    <name evidence="5" type="ORF">PIB30_004466</name>
</gene>
<dbReference type="InterPro" id="IPR016024">
    <property type="entry name" value="ARM-type_fold"/>
</dbReference>
<keyword evidence="2" id="KW-0723">Serine/threonine-protein kinase</keyword>
<keyword evidence="2" id="KW-0808">Transferase</keyword>
<evidence type="ECO:0000256" key="4">
    <source>
        <dbReference type="ARBA" id="ARBA00023242"/>
    </source>
</evidence>
<accession>A0ABU6W2E8</accession>
<evidence type="ECO:0000256" key="3">
    <source>
        <dbReference type="ARBA" id="ARBA00022763"/>
    </source>
</evidence>
<sequence length="706" mass="78189">MAKAQLSSLVHELRERIAASTSTPNTTTTTTANVTASDDDALEVRFRSVLPNLLNAFLLPYSSANDREVIAVVKLVSHTVKYFPGVFYHGSDSASLLPILARLLPFFSDPLFRSRHAIFFDALGSLLSLLRTGARDVFRHFFLDAMLAVQGNHNSNPKPSVELVLDKCFLVVVFEIRKLILLIDVVHVASLCLHHASNDGSSTFKFTLKCFCGLLSGIGDLPALLKPVDGDGLLIDLSGQARWQPFATCILKLISKCLTEGTLYVEGLIDVSFVSAACSLLCYGDADLHMACFDFVHILGTVTHYDIIPYHNLILSICIILNVDKEGLPVFRNMAYDSSMGICLNTLYSSCSEDVVKLTAADLVSVFPQSLSRTKSQELKVALCSAYARIARVCPPHIWQPEYLISALYQLEELSLPLIDCFQAALSTLDPHLVGGVQGNNKTLTTLTTKDPQIQSMRLGLKRPIQEIDNPTIKRQKVNEEIVVSDASLEMECKYSGIVTCQRVEDHAKDMNKSLLSFVQSLNAPAVGVALLSLRPEAALSALSMLCITFSIYPETDIYLRIFHQMHAWLPWIVEQAKEGNSITIDISTYLEGIHSILLSQRATFKENNLLEDKNYHEDLCVVLKLPWTHVLSAVDNRCPWKAKCLSLQVLSKLGPKFSSEVVLEVLDMGLHDEAEKVRTEAAISMPVMVFWSTLDISSPILEKIE</sequence>
<dbReference type="EMBL" id="JASCZI010181251">
    <property type="protein sequence ID" value="MED6179822.1"/>
    <property type="molecule type" value="Genomic_DNA"/>
</dbReference>
<dbReference type="InterPro" id="IPR050517">
    <property type="entry name" value="DDR_Repair_Kinase"/>
</dbReference>
<keyword evidence="3" id="KW-0227">DNA damage</keyword>
<reference evidence="5 6" key="1">
    <citation type="journal article" date="2023" name="Plants (Basel)">
        <title>Bridging the Gap: Combining Genomics and Transcriptomics Approaches to Understand Stylosanthes scabra, an Orphan Legume from the Brazilian Caatinga.</title>
        <authorList>
            <person name="Ferreira-Neto J.R.C."/>
            <person name="da Silva M.D."/>
            <person name="Binneck E."/>
            <person name="de Melo N.F."/>
            <person name="da Silva R.H."/>
            <person name="de Melo A.L.T.M."/>
            <person name="Pandolfi V."/>
            <person name="Bustamante F.O."/>
            <person name="Brasileiro-Vidal A.C."/>
            <person name="Benko-Iseppon A.M."/>
        </authorList>
    </citation>
    <scope>NUCLEOTIDE SEQUENCE [LARGE SCALE GENOMIC DNA]</scope>
    <source>
        <tissue evidence="5">Leaves</tissue>
    </source>
</reference>
<organism evidence="5 6">
    <name type="scientific">Stylosanthes scabra</name>
    <dbReference type="NCBI Taxonomy" id="79078"/>
    <lineage>
        <taxon>Eukaryota</taxon>
        <taxon>Viridiplantae</taxon>
        <taxon>Streptophyta</taxon>
        <taxon>Embryophyta</taxon>
        <taxon>Tracheophyta</taxon>
        <taxon>Spermatophyta</taxon>
        <taxon>Magnoliopsida</taxon>
        <taxon>eudicotyledons</taxon>
        <taxon>Gunneridae</taxon>
        <taxon>Pentapetalae</taxon>
        <taxon>rosids</taxon>
        <taxon>fabids</taxon>
        <taxon>Fabales</taxon>
        <taxon>Fabaceae</taxon>
        <taxon>Papilionoideae</taxon>
        <taxon>50 kb inversion clade</taxon>
        <taxon>dalbergioids sensu lato</taxon>
        <taxon>Dalbergieae</taxon>
        <taxon>Pterocarpus clade</taxon>
        <taxon>Stylosanthes</taxon>
    </lineage>
</organism>
<keyword evidence="2" id="KW-0418">Kinase</keyword>
<protein>
    <submittedName>
        <fullName evidence="5">Uncharacterized protein</fullName>
    </submittedName>
</protein>
<keyword evidence="4" id="KW-0539">Nucleus</keyword>
<dbReference type="SUPFAM" id="SSF48371">
    <property type="entry name" value="ARM repeat"/>
    <property type="match status" value="1"/>
</dbReference>
<evidence type="ECO:0000256" key="2">
    <source>
        <dbReference type="ARBA" id="ARBA00022527"/>
    </source>
</evidence>
<name>A0ABU6W2E8_9FABA</name>
<dbReference type="Proteomes" id="UP001341840">
    <property type="component" value="Unassembled WGS sequence"/>
</dbReference>
<comment type="subcellular location">
    <subcellularLocation>
        <location evidence="1">Nucleus</location>
    </subcellularLocation>
</comment>
<keyword evidence="6" id="KW-1185">Reference proteome</keyword>
<dbReference type="PANTHER" id="PTHR11139">
    <property type="entry name" value="ATAXIA TELANGIECTASIA MUTATED ATM -RELATED"/>
    <property type="match status" value="1"/>
</dbReference>
<evidence type="ECO:0000313" key="6">
    <source>
        <dbReference type="Proteomes" id="UP001341840"/>
    </source>
</evidence>